<feature type="region of interest" description="Disordered" evidence="2">
    <location>
        <begin position="425"/>
        <end position="466"/>
    </location>
</feature>
<evidence type="ECO:0000259" key="4">
    <source>
        <dbReference type="Pfam" id="PF13399"/>
    </source>
</evidence>
<comment type="caution">
    <text evidence="5">The sequence shown here is derived from an EMBL/GenBank/DDBJ whole genome shotgun (WGS) entry which is preliminary data.</text>
</comment>
<proteinExistence type="inferred from homology"/>
<dbReference type="EMBL" id="JAMTCG010000009">
    <property type="protein sequence ID" value="MCP2162950.1"/>
    <property type="molecule type" value="Genomic_DNA"/>
</dbReference>
<evidence type="ECO:0000313" key="6">
    <source>
        <dbReference type="Proteomes" id="UP001205740"/>
    </source>
</evidence>
<evidence type="ECO:0000313" key="5">
    <source>
        <dbReference type="EMBL" id="MCP2162950.1"/>
    </source>
</evidence>
<dbReference type="NCBIfam" id="TIGR00350">
    <property type="entry name" value="lytR_cpsA_psr"/>
    <property type="match status" value="1"/>
</dbReference>
<accession>A0ABT1H6S0</accession>
<dbReference type="PANTHER" id="PTHR33392">
    <property type="entry name" value="POLYISOPRENYL-TEICHOIC ACID--PEPTIDOGLYCAN TEICHOIC ACID TRANSFERASE TAGU"/>
    <property type="match status" value="1"/>
</dbReference>
<organism evidence="5 6">
    <name type="scientific">Williamsia serinedens</name>
    <dbReference type="NCBI Taxonomy" id="391736"/>
    <lineage>
        <taxon>Bacteria</taxon>
        <taxon>Bacillati</taxon>
        <taxon>Actinomycetota</taxon>
        <taxon>Actinomycetes</taxon>
        <taxon>Mycobacteriales</taxon>
        <taxon>Nocardiaceae</taxon>
        <taxon>Williamsia</taxon>
    </lineage>
</organism>
<gene>
    <name evidence="5" type="ORF">LX12_004162</name>
</gene>
<evidence type="ECO:0000256" key="1">
    <source>
        <dbReference type="ARBA" id="ARBA00006068"/>
    </source>
</evidence>
<feature type="compositionally biased region" description="Low complexity" evidence="2">
    <location>
        <begin position="436"/>
        <end position="458"/>
    </location>
</feature>
<dbReference type="PANTHER" id="PTHR33392:SF6">
    <property type="entry name" value="POLYISOPRENYL-TEICHOIC ACID--PEPTIDOGLYCAN TEICHOIC ACID TRANSFERASE TAGU"/>
    <property type="match status" value="1"/>
</dbReference>
<sequence length="466" mass="48014">MSIAVLVLTGYAWNSVTSLENNVTRLGGLGLGTGKDGAVDILLVGTDSRTDAQGNPLSPAEQAKLHAGDEVATNTDTILLIRVPNDGSSATAISIPRDSYVDVPGIGRTKINSAYGSTREAKREQLVEAGTPDAQADSEATEAGRQALITTVANLTGVQVDHYAEVGLVGFTLLTDAVGGVDVCLKNAVDEPLSGARFRAGRQTLDGAQALSFVRQRHDLPRGDLDRIVRQQVFMASLAQKVLSAGTLADPSKLSALQDAVGRSVVIDDSWDILKFVEQLKDLSGGKVRFATIPVVDEQGWSDDGQQSVVRVDPAAVHRFTSSLLDKPKGGLDRSSYTVDVVNAGTVDGLASNVSTIATTRGYARGATSTDDSGSVTSSAVVTSEQSAGATDLAKQMGGLPVRVDPSVPADHLRLVLTDSYTGPGSITDTGAQPDATPAAAASPAAPATSTAAPITASGQGPQCVN</sequence>
<reference evidence="5 6" key="1">
    <citation type="submission" date="2022-06" db="EMBL/GenBank/DDBJ databases">
        <title>Genomic Encyclopedia of Archaeal and Bacterial Type Strains, Phase II (KMG-II): from individual species to whole genera.</title>
        <authorList>
            <person name="Goeker M."/>
        </authorList>
    </citation>
    <scope>NUCLEOTIDE SEQUENCE [LARGE SCALE GENOMIC DNA]</scope>
    <source>
        <strain evidence="5 6">DSM 45037</strain>
    </source>
</reference>
<feature type="domain" description="LytR/CpsA/Psr regulator C-terminal" evidence="4">
    <location>
        <begin position="337"/>
        <end position="421"/>
    </location>
</feature>
<keyword evidence="6" id="KW-1185">Reference proteome</keyword>
<dbReference type="Gene3D" id="3.40.630.190">
    <property type="entry name" value="LCP protein"/>
    <property type="match status" value="1"/>
</dbReference>
<evidence type="ECO:0000259" key="3">
    <source>
        <dbReference type="Pfam" id="PF03816"/>
    </source>
</evidence>
<dbReference type="Proteomes" id="UP001205740">
    <property type="component" value="Unassembled WGS sequence"/>
</dbReference>
<dbReference type="Pfam" id="PF03816">
    <property type="entry name" value="LytR_cpsA_psr"/>
    <property type="match status" value="1"/>
</dbReference>
<dbReference type="InterPro" id="IPR004474">
    <property type="entry name" value="LytR_CpsA_psr"/>
</dbReference>
<dbReference type="Gene3D" id="3.30.70.2390">
    <property type="match status" value="1"/>
</dbReference>
<protein>
    <submittedName>
        <fullName evidence="5">Transcriptional attenuator, LytR family</fullName>
    </submittedName>
</protein>
<name>A0ABT1H6S0_9NOCA</name>
<feature type="domain" description="Cell envelope-related transcriptional attenuator" evidence="3">
    <location>
        <begin position="74"/>
        <end position="243"/>
    </location>
</feature>
<dbReference type="Pfam" id="PF13399">
    <property type="entry name" value="LytR_C"/>
    <property type="match status" value="1"/>
</dbReference>
<dbReference type="InterPro" id="IPR050922">
    <property type="entry name" value="LytR/CpsA/Psr_CW_biosynth"/>
</dbReference>
<dbReference type="InterPro" id="IPR027381">
    <property type="entry name" value="LytR/CpsA/Psr_C"/>
</dbReference>
<evidence type="ECO:0000256" key="2">
    <source>
        <dbReference type="SAM" id="MobiDB-lite"/>
    </source>
</evidence>
<comment type="similarity">
    <text evidence="1">Belongs to the LytR/CpsA/Psr (LCP) family.</text>
</comment>